<dbReference type="Gene3D" id="3.30.565.10">
    <property type="entry name" value="Histidine kinase-like ATPase, C-terminal domain"/>
    <property type="match status" value="1"/>
</dbReference>
<dbReference type="PROSITE" id="PS50110">
    <property type="entry name" value="RESPONSE_REGULATORY"/>
    <property type="match status" value="1"/>
</dbReference>
<proteinExistence type="predicted"/>
<evidence type="ECO:0000313" key="10">
    <source>
        <dbReference type="Proteomes" id="UP000076925"/>
    </source>
</evidence>
<accession>A0A139X194</accession>
<dbReference type="Gene3D" id="3.40.50.2300">
    <property type="match status" value="1"/>
</dbReference>
<dbReference type="Pfam" id="PF00072">
    <property type="entry name" value="Response_reg"/>
    <property type="match status" value="1"/>
</dbReference>
<dbReference type="CDD" id="cd00082">
    <property type="entry name" value="HisKA"/>
    <property type="match status" value="1"/>
</dbReference>
<reference evidence="9 10" key="1">
    <citation type="journal article" date="2013" name="Genome Biol. Evol.">
        <title>Genomes of Stigonematalean cyanobacteria (subsection V) and the evolution of oxygenic photosynthesis from prokaryotes to plastids.</title>
        <authorList>
            <person name="Dagan T."/>
            <person name="Roettger M."/>
            <person name="Stucken K."/>
            <person name="Landan G."/>
            <person name="Koch R."/>
            <person name="Major P."/>
            <person name="Gould S.B."/>
            <person name="Goremykin V.V."/>
            <person name="Rippka R."/>
            <person name="Tandeau de Marsac N."/>
            <person name="Gugger M."/>
            <person name="Lockhart P.J."/>
            <person name="Allen J.F."/>
            <person name="Brune I."/>
            <person name="Maus I."/>
            <person name="Puhler A."/>
            <person name="Martin W.F."/>
        </authorList>
    </citation>
    <scope>NUCLEOTIDE SEQUENCE [LARGE SCALE GENOMIC DNA]</scope>
    <source>
        <strain evidence="9 10">PCC 7110</strain>
    </source>
</reference>
<dbReference type="CDD" id="cd19920">
    <property type="entry name" value="REC_PA4781-like"/>
    <property type="match status" value="1"/>
</dbReference>
<keyword evidence="10" id="KW-1185">Reference proteome</keyword>
<dbReference type="SUPFAM" id="SSF55874">
    <property type="entry name" value="ATPase domain of HSP90 chaperone/DNA topoisomerase II/histidine kinase"/>
    <property type="match status" value="1"/>
</dbReference>
<gene>
    <name evidence="9" type="ORF">WA1_35240</name>
</gene>
<dbReference type="SMART" id="SM00448">
    <property type="entry name" value="REC"/>
    <property type="match status" value="1"/>
</dbReference>
<evidence type="ECO:0000256" key="6">
    <source>
        <dbReference type="PROSITE-ProRule" id="PRU00169"/>
    </source>
</evidence>
<dbReference type="InterPro" id="IPR005467">
    <property type="entry name" value="His_kinase_dom"/>
</dbReference>
<evidence type="ECO:0000313" key="9">
    <source>
        <dbReference type="EMBL" id="KYC38454.1"/>
    </source>
</evidence>
<keyword evidence="3 6" id="KW-0597">Phosphoprotein</keyword>
<feature type="domain" description="Response regulatory" evidence="8">
    <location>
        <begin position="10"/>
        <end position="126"/>
    </location>
</feature>
<evidence type="ECO:0000256" key="2">
    <source>
        <dbReference type="ARBA" id="ARBA00012438"/>
    </source>
</evidence>
<protein>
    <recommendedName>
        <fullName evidence="2">histidine kinase</fullName>
        <ecNumber evidence="2">2.7.13.3</ecNumber>
    </recommendedName>
</protein>
<evidence type="ECO:0000256" key="3">
    <source>
        <dbReference type="ARBA" id="ARBA00022553"/>
    </source>
</evidence>
<name>A0A139X194_9CYAN</name>
<dbReference type="PANTHER" id="PTHR43547">
    <property type="entry name" value="TWO-COMPONENT HISTIDINE KINASE"/>
    <property type="match status" value="1"/>
</dbReference>
<dbReference type="RefSeq" id="WP_017745955.1">
    <property type="nucleotide sequence ID" value="NZ_KQ976354.1"/>
</dbReference>
<dbReference type="GO" id="GO:0000155">
    <property type="term" value="F:phosphorelay sensor kinase activity"/>
    <property type="evidence" value="ECO:0007669"/>
    <property type="project" value="InterPro"/>
</dbReference>
<dbReference type="InterPro" id="IPR036890">
    <property type="entry name" value="HATPase_C_sf"/>
</dbReference>
<dbReference type="InterPro" id="IPR036097">
    <property type="entry name" value="HisK_dim/P_sf"/>
</dbReference>
<dbReference type="SUPFAM" id="SSF47384">
    <property type="entry name" value="Homodimeric domain of signal transducing histidine kinase"/>
    <property type="match status" value="1"/>
</dbReference>
<evidence type="ECO:0000256" key="4">
    <source>
        <dbReference type="ARBA" id="ARBA00022777"/>
    </source>
</evidence>
<dbReference type="EMBL" id="ANNX02000040">
    <property type="protein sequence ID" value="KYC38454.1"/>
    <property type="molecule type" value="Genomic_DNA"/>
</dbReference>
<comment type="catalytic activity">
    <reaction evidence="1">
        <text>ATP + protein L-histidine = ADP + protein N-phospho-L-histidine.</text>
        <dbReference type="EC" id="2.7.13.3"/>
    </reaction>
</comment>
<keyword evidence="4 9" id="KW-0808">Transferase</keyword>
<keyword evidence="4 9" id="KW-0418">Kinase</keyword>
<dbReference type="SMART" id="SM00387">
    <property type="entry name" value="HATPase_c"/>
    <property type="match status" value="1"/>
</dbReference>
<sequence length="442" mass="49748">MNSISCQNAIILAVDDNPKNLKVLCSAIANMGWEILVATDGESAIEQAKYAQPDLILLDIMMPGIDGFETCQILKGNSITQEIPIIFMTALSETVDKVRGLSLGAVDYITKPFQPEEVITRINIHLKLRLLTQELAIQNMELEKRVQERTAKLSQVLQELHQSQLQLVQYEKISSLGKLVAGVAHEINNPLTFIEGSLNYLENFLSDFIYHLKLYQKYYPNPVEQIVEDAIDIELDKMILDIPNLLSSVNEGVERISKISNSLRIFSRSDIFHKTSFDIHEGIDSTLVLLKYRLQNSKNRFGIEVIKKYENLPKIRCYPGQLNQVFMNIISNAIDAIDEAAKKALKSEKEIKYIIDIFTSVNSTGTSVIISIKDNGPGIPQEIKERIFEQFFTTKAVGKGTGLGLSISQEIIEQRHEGKLSCFSKLGQGTEFVIELPINDKE</sequence>
<dbReference type="InterPro" id="IPR003661">
    <property type="entry name" value="HisK_dim/P_dom"/>
</dbReference>
<dbReference type="Proteomes" id="UP000076925">
    <property type="component" value="Unassembled WGS sequence"/>
</dbReference>
<evidence type="ECO:0000256" key="1">
    <source>
        <dbReference type="ARBA" id="ARBA00000085"/>
    </source>
</evidence>
<dbReference type="OrthoDB" id="569699at2"/>
<dbReference type="InterPro" id="IPR011006">
    <property type="entry name" value="CheY-like_superfamily"/>
</dbReference>
<dbReference type="PROSITE" id="PS50109">
    <property type="entry name" value="HIS_KIN"/>
    <property type="match status" value="1"/>
</dbReference>
<comment type="caution">
    <text evidence="9">The sequence shown here is derived from an EMBL/GenBank/DDBJ whole genome shotgun (WGS) entry which is preliminary data.</text>
</comment>
<organism evidence="9 10">
    <name type="scientific">Scytonema hofmannii PCC 7110</name>
    <dbReference type="NCBI Taxonomy" id="128403"/>
    <lineage>
        <taxon>Bacteria</taxon>
        <taxon>Bacillati</taxon>
        <taxon>Cyanobacteriota</taxon>
        <taxon>Cyanophyceae</taxon>
        <taxon>Nostocales</taxon>
        <taxon>Scytonemataceae</taxon>
        <taxon>Scytonema</taxon>
    </lineage>
</organism>
<keyword evidence="5" id="KW-0902">Two-component regulatory system</keyword>
<dbReference type="AlphaFoldDB" id="A0A139X194"/>
<dbReference type="PANTHER" id="PTHR43547:SF2">
    <property type="entry name" value="HYBRID SIGNAL TRANSDUCTION HISTIDINE KINASE C"/>
    <property type="match status" value="1"/>
</dbReference>
<dbReference type="Pfam" id="PF02518">
    <property type="entry name" value="HATPase_c"/>
    <property type="match status" value="1"/>
</dbReference>
<dbReference type="STRING" id="128403.WA1_35240"/>
<dbReference type="Gene3D" id="1.10.287.130">
    <property type="match status" value="1"/>
</dbReference>
<dbReference type="InterPro" id="IPR001789">
    <property type="entry name" value="Sig_transdc_resp-reg_receiver"/>
</dbReference>
<evidence type="ECO:0000259" key="7">
    <source>
        <dbReference type="PROSITE" id="PS50109"/>
    </source>
</evidence>
<evidence type="ECO:0000256" key="5">
    <source>
        <dbReference type="ARBA" id="ARBA00023012"/>
    </source>
</evidence>
<dbReference type="EC" id="2.7.13.3" evidence="2"/>
<dbReference type="SUPFAM" id="SSF52172">
    <property type="entry name" value="CheY-like"/>
    <property type="match status" value="1"/>
</dbReference>
<dbReference type="InterPro" id="IPR003594">
    <property type="entry name" value="HATPase_dom"/>
</dbReference>
<feature type="domain" description="Histidine kinase" evidence="7">
    <location>
        <begin position="182"/>
        <end position="440"/>
    </location>
</feature>
<dbReference type="PRINTS" id="PR00344">
    <property type="entry name" value="BCTRLSENSOR"/>
</dbReference>
<dbReference type="InterPro" id="IPR004358">
    <property type="entry name" value="Sig_transdc_His_kin-like_C"/>
</dbReference>
<evidence type="ECO:0000259" key="8">
    <source>
        <dbReference type="PROSITE" id="PS50110"/>
    </source>
</evidence>
<feature type="modified residue" description="4-aspartylphosphate" evidence="6">
    <location>
        <position position="59"/>
    </location>
</feature>